<evidence type="ECO:0000313" key="1">
    <source>
        <dbReference type="EMBL" id="UOR06945.1"/>
    </source>
</evidence>
<dbReference type="AlphaFoldDB" id="A0A8T9SYK7"/>
<name>A0A8T9SYK7_9BACT</name>
<dbReference type="Proteomes" id="UP000829925">
    <property type="component" value="Chromosome"/>
</dbReference>
<accession>A0A8T9SYK7</accession>
<sequence length="263" mass="29187">MTLKELLTDIATCYDAGWFVDEQTGYLRLEHRAWLEARDIAPLDISEKGYLKYSYAREQMPRVERLQVVHASTGDVAIDFQEGGIQYGGNCVNQTEGQNESIRMASLIMGDIRGLLLNGDSLPNTSLCLLVATPLQAGELTQQVEAGNRAVAASELLKRYHRRGRVIASGVLLPSKQYVHFDSVRPTIQLEKASTCVSLQEITLRRLLTTVYGLNGRLQRAEEDLATGMTAVIACHTISEPTSSMPSFDRMFAAEQFNPEQFG</sequence>
<dbReference type="RefSeq" id="WP_245096332.1">
    <property type="nucleotide sequence ID" value="NZ_CP095053.1"/>
</dbReference>
<evidence type="ECO:0000313" key="2">
    <source>
        <dbReference type="Proteomes" id="UP000829925"/>
    </source>
</evidence>
<dbReference type="KEGG" id="haei:MUN82_07540"/>
<reference evidence="1 2" key="1">
    <citation type="submission" date="2022-04" db="EMBL/GenBank/DDBJ databases">
        <title>Hymenobacter sp. isolated from the air.</title>
        <authorList>
            <person name="Won M."/>
            <person name="Lee C.-M."/>
            <person name="Woen H.-Y."/>
            <person name="Kwon S.-W."/>
        </authorList>
    </citation>
    <scope>NUCLEOTIDE SEQUENCE [LARGE SCALE GENOMIC DNA]</scope>
    <source>
        <strain evidence="2">5413 J-13</strain>
    </source>
</reference>
<keyword evidence="2" id="KW-1185">Reference proteome</keyword>
<organism evidence="1 2">
    <name type="scientific">Hymenobacter aerilatus</name>
    <dbReference type="NCBI Taxonomy" id="2932251"/>
    <lineage>
        <taxon>Bacteria</taxon>
        <taxon>Pseudomonadati</taxon>
        <taxon>Bacteroidota</taxon>
        <taxon>Cytophagia</taxon>
        <taxon>Cytophagales</taxon>
        <taxon>Hymenobacteraceae</taxon>
        <taxon>Hymenobacter</taxon>
    </lineage>
</organism>
<protein>
    <submittedName>
        <fullName evidence="1">Uncharacterized protein</fullName>
    </submittedName>
</protein>
<dbReference type="EMBL" id="CP095053">
    <property type="protein sequence ID" value="UOR06945.1"/>
    <property type="molecule type" value="Genomic_DNA"/>
</dbReference>
<proteinExistence type="predicted"/>
<gene>
    <name evidence="1" type="ORF">MUN82_07540</name>
</gene>